<reference evidence="1" key="1">
    <citation type="submission" date="2019-12" db="EMBL/GenBank/DDBJ databases">
        <title>An insight into the sialome of adult female Ixodes ricinus ticks feeding for 6 days.</title>
        <authorList>
            <person name="Perner J."/>
            <person name="Ribeiro J.M.C."/>
        </authorList>
    </citation>
    <scope>NUCLEOTIDE SEQUENCE</scope>
    <source>
        <strain evidence="1">Semi-engorged</strain>
        <tissue evidence="1">Salivary glands</tissue>
    </source>
</reference>
<evidence type="ECO:0000313" key="1">
    <source>
        <dbReference type="EMBL" id="MXU86529.1"/>
    </source>
</evidence>
<dbReference type="AlphaFoldDB" id="A0A6B0U1Y6"/>
<accession>A0A6B0U1Y6</accession>
<proteinExistence type="predicted"/>
<protein>
    <submittedName>
        <fullName evidence="1">Uncharacterized protein</fullName>
    </submittedName>
</protein>
<organism evidence="1">
    <name type="scientific">Ixodes ricinus</name>
    <name type="common">Common tick</name>
    <name type="synonym">Acarus ricinus</name>
    <dbReference type="NCBI Taxonomy" id="34613"/>
    <lineage>
        <taxon>Eukaryota</taxon>
        <taxon>Metazoa</taxon>
        <taxon>Ecdysozoa</taxon>
        <taxon>Arthropoda</taxon>
        <taxon>Chelicerata</taxon>
        <taxon>Arachnida</taxon>
        <taxon>Acari</taxon>
        <taxon>Parasitiformes</taxon>
        <taxon>Ixodida</taxon>
        <taxon>Ixodoidea</taxon>
        <taxon>Ixodidae</taxon>
        <taxon>Ixodinae</taxon>
        <taxon>Ixodes</taxon>
    </lineage>
</organism>
<name>A0A6B0U1Y6_IXORI</name>
<dbReference type="EMBL" id="GIFC01004446">
    <property type="protein sequence ID" value="MXU86529.1"/>
    <property type="molecule type" value="Transcribed_RNA"/>
</dbReference>
<sequence>MLRLNIFSLERNNTSSLQRRGRGCGEAPAYARTFTITTSISSCGRSEVWMSCTFNSCALKTANRNNHASMATLHPLLFRTSAKKTNGASEL</sequence>